<proteinExistence type="predicted"/>
<name>A0ABQ7JCA4_9APIC</name>
<protein>
    <submittedName>
        <fullName evidence="2">Uncharacterized protein</fullName>
    </submittedName>
</protein>
<comment type="caution">
    <text evidence="2">The sequence shown here is derived from an EMBL/GenBank/DDBJ whole genome shotgun (WGS) entry which is preliminary data.</text>
</comment>
<gene>
    <name evidence="2" type="ORF">IE077_001746</name>
</gene>
<accession>A0ABQ7JCA4</accession>
<keyword evidence="1" id="KW-0472">Membrane</keyword>
<sequence length="277" mass="30953">MLSVYNIIIHLQDKFCKFLSYLDLERPNTYFPPGQDRSIHADGGYETLLKLSNVEFNSVTNTKQRRGIRREYQDSPSCQFFAAYPSSCDPSLPESPCSYCKTKQVSGMYGAATCPGTDSFPPELQGKYRWTLIPMRVEKRHGFLSIFLCKVKPITPADDSYSHLFTSPLYQRVGGAYNAVAFPSSGKNLFTTHPHTQVPFGHRNESLINSEASEAAGFINPLSLAHSRGNLRLYPHQMGVPSAAAAINWHMASLTYFAWHIATMTFLIAIITVLSPV</sequence>
<keyword evidence="1" id="KW-0812">Transmembrane</keyword>
<dbReference type="EMBL" id="JADAQX010000148">
    <property type="protein sequence ID" value="KAF8821663.1"/>
    <property type="molecule type" value="Genomic_DNA"/>
</dbReference>
<feature type="transmembrane region" description="Helical" evidence="1">
    <location>
        <begin position="256"/>
        <end position="274"/>
    </location>
</feature>
<reference evidence="2 3" key="1">
    <citation type="journal article" date="2020" name="bioRxiv">
        <title>Metabolic contributions of an alphaproteobacterial endosymbiont in the apicomplexan Cardiosporidium cionae.</title>
        <authorList>
            <person name="Hunter E.S."/>
            <person name="Paight C.J."/>
            <person name="Lane C.E."/>
        </authorList>
    </citation>
    <scope>NUCLEOTIDE SEQUENCE [LARGE SCALE GENOMIC DNA]</scope>
    <source>
        <strain evidence="2">ESH_2018</strain>
    </source>
</reference>
<evidence type="ECO:0000313" key="2">
    <source>
        <dbReference type="EMBL" id="KAF8821663.1"/>
    </source>
</evidence>
<evidence type="ECO:0000313" key="3">
    <source>
        <dbReference type="Proteomes" id="UP000823046"/>
    </source>
</evidence>
<keyword evidence="3" id="KW-1185">Reference proteome</keyword>
<organism evidence="2 3">
    <name type="scientific">Cardiosporidium cionae</name>
    <dbReference type="NCBI Taxonomy" id="476202"/>
    <lineage>
        <taxon>Eukaryota</taxon>
        <taxon>Sar</taxon>
        <taxon>Alveolata</taxon>
        <taxon>Apicomplexa</taxon>
        <taxon>Aconoidasida</taxon>
        <taxon>Nephromycida</taxon>
        <taxon>Cardiosporidium</taxon>
    </lineage>
</organism>
<evidence type="ECO:0000256" key="1">
    <source>
        <dbReference type="SAM" id="Phobius"/>
    </source>
</evidence>
<dbReference type="Proteomes" id="UP000823046">
    <property type="component" value="Unassembled WGS sequence"/>
</dbReference>
<keyword evidence="1" id="KW-1133">Transmembrane helix</keyword>